<evidence type="ECO:0008006" key="6">
    <source>
        <dbReference type="Google" id="ProtNLM"/>
    </source>
</evidence>
<feature type="signal peptide" evidence="2">
    <location>
        <begin position="1"/>
        <end position="21"/>
    </location>
</feature>
<name>A0A379PHS4_ECTOL</name>
<accession>A0A379PHS4</accession>
<reference evidence="3 5" key="1">
    <citation type="submission" date="2018-06" db="EMBL/GenBank/DDBJ databases">
        <authorList>
            <consortium name="Pathogen Informatics"/>
            <person name="Doyle S."/>
        </authorList>
    </citation>
    <scope>NUCLEOTIDE SEQUENCE [LARGE SCALE GENOMIC DNA]</scope>
    <source>
        <strain evidence="3 5">NCTC10692</strain>
    </source>
</reference>
<protein>
    <recommendedName>
        <fullName evidence="6">Lipoprotein</fullName>
    </recommendedName>
</protein>
<dbReference type="RefSeq" id="WP_074857376.1">
    <property type="nucleotide sequence ID" value="NZ_FNZC01000019.1"/>
</dbReference>
<evidence type="ECO:0000313" key="3">
    <source>
        <dbReference type="EMBL" id="SUE72350.1"/>
    </source>
</evidence>
<evidence type="ECO:0000256" key="1">
    <source>
        <dbReference type="SAM" id="MobiDB-lite"/>
    </source>
</evidence>
<proteinExistence type="predicted"/>
<dbReference type="PROSITE" id="PS51257">
    <property type="entry name" value="PROKAR_LIPOPROTEIN"/>
    <property type="match status" value="1"/>
</dbReference>
<keyword evidence="2" id="KW-0732">Signal</keyword>
<dbReference type="EMBL" id="UGUV01000003">
    <property type="protein sequence ID" value="SUE72789.1"/>
    <property type="molecule type" value="Genomic_DNA"/>
</dbReference>
<evidence type="ECO:0000313" key="5">
    <source>
        <dbReference type="Proteomes" id="UP000255303"/>
    </source>
</evidence>
<gene>
    <name evidence="3" type="ORF">NCTC10692_04505</name>
    <name evidence="4" type="ORF">NCTC10692_04945</name>
</gene>
<dbReference type="AlphaFoldDB" id="A0A379PHS4"/>
<feature type="chain" id="PRO_5044074813" description="Lipoprotein" evidence="2">
    <location>
        <begin position="22"/>
        <end position="357"/>
    </location>
</feature>
<evidence type="ECO:0000313" key="4">
    <source>
        <dbReference type="EMBL" id="SUE72789.1"/>
    </source>
</evidence>
<dbReference type="Proteomes" id="UP000255303">
    <property type="component" value="Unassembled WGS sequence"/>
</dbReference>
<feature type="region of interest" description="Disordered" evidence="1">
    <location>
        <begin position="245"/>
        <end position="274"/>
    </location>
</feature>
<dbReference type="Gene3D" id="1.25.40.20">
    <property type="entry name" value="Ankyrin repeat-containing domain"/>
    <property type="match status" value="1"/>
</dbReference>
<sequence length="357" mass="39598">MRTPLAIAVALLLSGCGTALTNPQEVAEGQQALQACLSATEIAAMRSTCFRRVIDQAGENAAAQAEAHWNDAVARMQPDERLLASILWPNLNAVKAAIASGANVNREFTNRVVAGTNATDPQGMRSVLDIAVGALEPEIAEFLLLEGANPNWRASEDDLDMFTSRIMKTQSYRDRDGNVKTITGMDMAELGVKYGLAPTAESLLQLEVYIQTYRPGIYSTPDMKPFYDALMQRITPEVTQRLVSLKEKQRQADEQRAKEEQKRNDERLQSEARRRLVSEQATKALNERKRVIGTRICKEAPSQFGTLIYIGYVEGLAPEKVQIRVSNAVYKNAPSLSPGGFRENILWDHPSTWNICE</sequence>
<organism evidence="3 5">
    <name type="scientific">Ectopseudomonas oleovorans</name>
    <name type="common">Pseudomonas oleovorans</name>
    <dbReference type="NCBI Taxonomy" id="301"/>
    <lineage>
        <taxon>Bacteria</taxon>
        <taxon>Pseudomonadati</taxon>
        <taxon>Pseudomonadota</taxon>
        <taxon>Gammaproteobacteria</taxon>
        <taxon>Pseudomonadales</taxon>
        <taxon>Pseudomonadaceae</taxon>
        <taxon>Ectopseudomonas</taxon>
    </lineage>
</organism>
<dbReference type="EMBL" id="UGUV01000003">
    <property type="protein sequence ID" value="SUE72350.1"/>
    <property type="molecule type" value="Genomic_DNA"/>
</dbReference>
<evidence type="ECO:0000256" key="2">
    <source>
        <dbReference type="SAM" id="SignalP"/>
    </source>
</evidence>
<dbReference type="InterPro" id="IPR036770">
    <property type="entry name" value="Ankyrin_rpt-contain_sf"/>
</dbReference>